<dbReference type="SUPFAM" id="SSF103473">
    <property type="entry name" value="MFS general substrate transporter"/>
    <property type="match status" value="1"/>
</dbReference>
<keyword evidence="9" id="KW-1185">Reference proteome</keyword>
<name>A0ABW1A661_9ACTN</name>
<feature type="transmembrane region" description="Helical" evidence="7">
    <location>
        <begin position="374"/>
        <end position="393"/>
    </location>
</feature>
<feature type="region of interest" description="Disordered" evidence="6">
    <location>
        <begin position="404"/>
        <end position="425"/>
    </location>
</feature>
<accession>A0ABW1A661</accession>
<feature type="transmembrane region" description="Helical" evidence="7">
    <location>
        <begin position="253"/>
        <end position="275"/>
    </location>
</feature>
<feature type="transmembrane region" description="Helical" evidence="7">
    <location>
        <begin position="287"/>
        <end position="307"/>
    </location>
</feature>
<comment type="subcellular location">
    <subcellularLocation>
        <location evidence="1">Cell membrane</location>
        <topology evidence="1">Multi-pass membrane protein</topology>
    </subcellularLocation>
</comment>
<evidence type="ECO:0000256" key="2">
    <source>
        <dbReference type="ARBA" id="ARBA00022475"/>
    </source>
</evidence>
<protein>
    <submittedName>
        <fullName evidence="8">MFS transporter</fullName>
    </submittedName>
</protein>
<gene>
    <name evidence="8" type="ORF">ACFPZN_31285</name>
</gene>
<feature type="transmembrane region" description="Helical" evidence="7">
    <location>
        <begin position="93"/>
        <end position="114"/>
    </location>
</feature>
<dbReference type="Pfam" id="PF07690">
    <property type="entry name" value="MFS_1"/>
    <property type="match status" value="1"/>
</dbReference>
<dbReference type="PANTHER" id="PTHR23513">
    <property type="entry name" value="INTEGRAL MEMBRANE EFFLUX PROTEIN-RELATED"/>
    <property type="match status" value="1"/>
</dbReference>
<evidence type="ECO:0000256" key="5">
    <source>
        <dbReference type="ARBA" id="ARBA00023136"/>
    </source>
</evidence>
<sequence length="425" mass="43501">MRPRPTPATFREVFAVGEFRALWAAELLSQLGDQFARVALSVLVYERTSSALLTGLTYALTYLPSLLGGVLLGGLADRYPRRRVIVVTDLLRAALVGLMAVPGLPLPVLCVLLAGMTTLSGPFKAAQLALLADVLDRDRYVLGLSIRQMTIQTAQVAGFLTGGALTQAVSPSAGLGLNAISFAVSALLVHFGVRRRDAPAADTSRSRPASGGLMPVLRHPGLRSLLGLSWLAGCHIAPEGLAAPYASALGSDSAAAVGLIMAGTSVGSVVGAVVFGRLLSEALRARALAPLALLTGVPLALCAFRPGLAASTLLFAVSGALATGYHIQLSASFVRLLPEPVRAGGLGVLSSGLVTVQGLGVLAAGAMADLIGPANAVACAGVVSILLGVRPAWMWTRVLGRGDEAAPTSADTDSIPLTRAATKRT</sequence>
<evidence type="ECO:0000313" key="8">
    <source>
        <dbReference type="EMBL" id="MFC5750133.1"/>
    </source>
</evidence>
<comment type="caution">
    <text evidence="8">The sequence shown here is derived from an EMBL/GenBank/DDBJ whole genome shotgun (WGS) entry which is preliminary data.</text>
</comment>
<dbReference type="RefSeq" id="WP_378285864.1">
    <property type="nucleotide sequence ID" value="NZ_JBHSON010000050.1"/>
</dbReference>
<dbReference type="PANTHER" id="PTHR23513:SF11">
    <property type="entry name" value="STAPHYLOFERRIN A TRANSPORTER"/>
    <property type="match status" value="1"/>
</dbReference>
<evidence type="ECO:0000256" key="1">
    <source>
        <dbReference type="ARBA" id="ARBA00004651"/>
    </source>
</evidence>
<organism evidence="8 9">
    <name type="scientific">Actinomadura rugatobispora</name>
    <dbReference type="NCBI Taxonomy" id="1994"/>
    <lineage>
        <taxon>Bacteria</taxon>
        <taxon>Bacillati</taxon>
        <taxon>Actinomycetota</taxon>
        <taxon>Actinomycetes</taxon>
        <taxon>Streptosporangiales</taxon>
        <taxon>Thermomonosporaceae</taxon>
        <taxon>Actinomadura</taxon>
    </lineage>
</organism>
<evidence type="ECO:0000256" key="6">
    <source>
        <dbReference type="SAM" id="MobiDB-lite"/>
    </source>
</evidence>
<dbReference type="InterPro" id="IPR036259">
    <property type="entry name" value="MFS_trans_sf"/>
</dbReference>
<keyword evidence="4 7" id="KW-1133">Transmembrane helix</keyword>
<proteinExistence type="predicted"/>
<evidence type="ECO:0000313" key="9">
    <source>
        <dbReference type="Proteomes" id="UP001596074"/>
    </source>
</evidence>
<evidence type="ECO:0000256" key="4">
    <source>
        <dbReference type="ARBA" id="ARBA00022989"/>
    </source>
</evidence>
<feature type="transmembrane region" description="Helical" evidence="7">
    <location>
        <begin position="346"/>
        <end position="368"/>
    </location>
</feature>
<reference evidence="9" key="1">
    <citation type="journal article" date="2019" name="Int. J. Syst. Evol. Microbiol.">
        <title>The Global Catalogue of Microorganisms (GCM) 10K type strain sequencing project: providing services to taxonomists for standard genome sequencing and annotation.</title>
        <authorList>
            <consortium name="The Broad Institute Genomics Platform"/>
            <consortium name="The Broad Institute Genome Sequencing Center for Infectious Disease"/>
            <person name="Wu L."/>
            <person name="Ma J."/>
        </authorList>
    </citation>
    <scope>NUCLEOTIDE SEQUENCE [LARGE SCALE GENOMIC DNA]</scope>
    <source>
        <strain evidence="9">KCTC 42087</strain>
    </source>
</reference>
<feature type="transmembrane region" description="Helical" evidence="7">
    <location>
        <begin position="225"/>
        <end position="247"/>
    </location>
</feature>
<dbReference type="InterPro" id="IPR011701">
    <property type="entry name" value="MFS"/>
</dbReference>
<feature type="transmembrane region" description="Helical" evidence="7">
    <location>
        <begin position="175"/>
        <end position="193"/>
    </location>
</feature>
<feature type="transmembrane region" description="Helical" evidence="7">
    <location>
        <begin position="51"/>
        <end position="72"/>
    </location>
</feature>
<keyword evidence="2" id="KW-1003">Cell membrane</keyword>
<dbReference type="Proteomes" id="UP001596074">
    <property type="component" value="Unassembled WGS sequence"/>
</dbReference>
<dbReference type="EMBL" id="JBHSON010000050">
    <property type="protein sequence ID" value="MFC5750133.1"/>
    <property type="molecule type" value="Genomic_DNA"/>
</dbReference>
<evidence type="ECO:0000256" key="3">
    <source>
        <dbReference type="ARBA" id="ARBA00022692"/>
    </source>
</evidence>
<dbReference type="Gene3D" id="1.20.1250.20">
    <property type="entry name" value="MFS general substrate transporter like domains"/>
    <property type="match status" value="1"/>
</dbReference>
<feature type="transmembrane region" description="Helical" evidence="7">
    <location>
        <begin position="313"/>
        <end position="334"/>
    </location>
</feature>
<keyword evidence="5 7" id="KW-0472">Membrane</keyword>
<keyword evidence="3 7" id="KW-0812">Transmembrane</keyword>
<dbReference type="CDD" id="cd06173">
    <property type="entry name" value="MFS_MefA_like"/>
    <property type="match status" value="1"/>
</dbReference>
<evidence type="ECO:0000256" key="7">
    <source>
        <dbReference type="SAM" id="Phobius"/>
    </source>
</evidence>